<dbReference type="AlphaFoldDB" id="A0A097SQ55"/>
<gene>
    <name evidence="2" type="ORF">LRS1606.224</name>
</gene>
<sequence length="133" mass="14225">MATQLLKTGTDTPPARVRPQQISTRNRKGHARTHSNRNLGFDLNSKGSASPDTSTPNFPPSVCPSSTQSTRQTALSRSPISCLYSAPQATVRRWPRPGTNQRNCQWAGASQTTASIALSGLIITTGKPAPKNV</sequence>
<proteinExistence type="predicted"/>
<reference evidence="2" key="1">
    <citation type="submission" date="2014-03" db="EMBL/GenBank/DDBJ databases">
        <authorList>
            <person name="Zhang G."/>
            <person name="Zhu L."/>
            <person name="Fang P."/>
        </authorList>
    </citation>
    <scope>NUCLEOTIDE SEQUENCE</scope>
    <source>
        <strain evidence="2">NS1</strain>
        <plasmid evidence="2">pNSL1</plasmid>
    </source>
</reference>
<accession>A0A097SQ55</accession>
<name>A0A097SQ55_9NOCA</name>
<evidence type="ECO:0000256" key="1">
    <source>
        <dbReference type="SAM" id="MobiDB-lite"/>
    </source>
</evidence>
<feature type="compositionally biased region" description="Basic residues" evidence="1">
    <location>
        <begin position="25"/>
        <end position="35"/>
    </location>
</feature>
<feature type="compositionally biased region" description="Polar residues" evidence="1">
    <location>
        <begin position="1"/>
        <end position="11"/>
    </location>
</feature>
<protein>
    <submittedName>
        <fullName evidence="2">Uncharacterized protein</fullName>
    </submittedName>
</protein>
<keyword evidence="2" id="KW-0614">Plasmid</keyword>
<feature type="compositionally biased region" description="Polar residues" evidence="1">
    <location>
        <begin position="63"/>
        <end position="77"/>
    </location>
</feature>
<organism evidence="2">
    <name type="scientific">Rhodococcus sp. NS1</name>
    <dbReference type="NCBI Taxonomy" id="402236"/>
    <lineage>
        <taxon>Bacteria</taxon>
        <taxon>Bacillati</taxon>
        <taxon>Actinomycetota</taxon>
        <taxon>Actinomycetes</taxon>
        <taxon>Mycobacteriales</taxon>
        <taxon>Nocardiaceae</taxon>
        <taxon>Rhodococcus</taxon>
    </lineage>
</organism>
<feature type="region of interest" description="Disordered" evidence="1">
    <location>
        <begin position="1"/>
        <end position="77"/>
    </location>
</feature>
<evidence type="ECO:0000313" key="2">
    <source>
        <dbReference type="EMBL" id="AIU93658.1"/>
    </source>
</evidence>
<geneLocation type="plasmid" evidence="2">
    <name>pNSL1</name>
</geneLocation>
<feature type="compositionally biased region" description="Polar residues" evidence="1">
    <location>
        <begin position="45"/>
        <end position="56"/>
    </location>
</feature>
<dbReference type="EMBL" id="KJ605395">
    <property type="protein sequence ID" value="AIU93658.1"/>
    <property type="molecule type" value="Genomic_DNA"/>
</dbReference>